<dbReference type="InterPro" id="IPR003660">
    <property type="entry name" value="HAMP_dom"/>
</dbReference>
<dbReference type="GO" id="GO:0007165">
    <property type="term" value="P:signal transduction"/>
    <property type="evidence" value="ECO:0007669"/>
    <property type="project" value="UniProtKB-KW"/>
</dbReference>
<feature type="signal peptide" evidence="5">
    <location>
        <begin position="1"/>
        <end position="26"/>
    </location>
</feature>
<dbReference type="KEGG" id="mind:mvi_07270"/>
<feature type="domain" description="HAMP" evidence="7">
    <location>
        <begin position="349"/>
        <end position="402"/>
    </location>
</feature>
<dbReference type="GO" id="GO:0016020">
    <property type="term" value="C:membrane"/>
    <property type="evidence" value="ECO:0007669"/>
    <property type="project" value="InterPro"/>
</dbReference>
<dbReference type="SMART" id="SM00283">
    <property type="entry name" value="MA"/>
    <property type="match status" value="1"/>
</dbReference>
<reference evidence="8" key="1">
    <citation type="submission" date="2020-11" db="EMBL/GenBank/DDBJ databases">
        <title>Complete genome sequence of a novel pathogenic Methylobacterium strain isolated from rice in Vietnam.</title>
        <authorList>
            <person name="Lai K."/>
            <person name="Okazaki S."/>
            <person name="Higashi K."/>
            <person name="Mori H."/>
            <person name="Toyoda A."/>
            <person name="Kurokawa K."/>
        </authorList>
    </citation>
    <scope>NUCLEOTIDE SEQUENCE</scope>
    <source>
        <strain evidence="8">VL1</strain>
    </source>
</reference>
<evidence type="ECO:0000256" key="3">
    <source>
        <dbReference type="PROSITE-ProRule" id="PRU00284"/>
    </source>
</evidence>
<dbReference type="Gene3D" id="6.10.340.10">
    <property type="match status" value="1"/>
</dbReference>
<dbReference type="Pfam" id="PF00672">
    <property type="entry name" value="HAMP"/>
    <property type="match status" value="1"/>
</dbReference>
<dbReference type="PROSITE" id="PS50885">
    <property type="entry name" value="HAMP"/>
    <property type="match status" value="1"/>
</dbReference>
<dbReference type="Gene3D" id="1.10.287.950">
    <property type="entry name" value="Methyl-accepting chemotaxis protein"/>
    <property type="match status" value="1"/>
</dbReference>
<evidence type="ECO:0000259" key="6">
    <source>
        <dbReference type="PROSITE" id="PS50111"/>
    </source>
</evidence>
<dbReference type="CDD" id="cd06225">
    <property type="entry name" value="HAMP"/>
    <property type="match status" value="1"/>
</dbReference>
<evidence type="ECO:0000256" key="5">
    <source>
        <dbReference type="SAM" id="SignalP"/>
    </source>
</evidence>
<feature type="domain" description="Methyl-accepting transducer" evidence="6">
    <location>
        <begin position="436"/>
        <end position="679"/>
    </location>
</feature>
<protein>
    <submittedName>
        <fullName evidence="8">Methyl-accepting chemotaxis protein</fullName>
    </submittedName>
</protein>
<gene>
    <name evidence="8" type="ORF">mvi_07270</name>
</gene>
<dbReference type="Proteomes" id="UP000663508">
    <property type="component" value="Chromosome"/>
</dbReference>
<keyword evidence="4" id="KW-1133">Transmembrane helix</keyword>
<keyword evidence="1 3" id="KW-0807">Transducer</keyword>
<feature type="chain" id="PRO_5034303793" evidence="5">
    <location>
        <begin position="27"/>
        <end position="699"/>
    </location>
</feature>
<dbReference type="AlphaFoldDB" id="A0A8H9C496"/>
<keyword evidence="5" id="KW-0732">Signal</keyword>
<dbReference type="EMBL" id="AP024145">
    <property type="protein sequence ID" value="BCM82266.1"/>
    <property type="molecule type" value="Genomic_DNA"/>
</dbReference>
<evidence type="ECO:0000313" key="8">
    <source>
        <dbReference type="EMBL" id="BCM82266.1"/>
    </source>
</evidence>
<dbReference type="SUPFAM" id="SSF58104">
    <property type="entry name" value="Methyl-accepting chemotaxis protein (MCP) signaling domain"/>
    <property type="match status" value="1"/>
</dbReference>
<dbReference type="PANTHER" id="PTHR32089">
    <property type="entry name" value="METHYL-ACCEPTING CHEMOTAXIS PROTEIN MCPB"/>
    <property type="match status" value="1"/>
</dbReference>
<dbReference type="SMART" id="SM00304">
    <property type="entry name" value="HAMP"/>
    <property type="match status" value="1"/>
</dbReference>
<accession>A0A8H9C496</accession>
<keyword evidence="4" id="KW-0472">Membrane</keyword>
<evidence type="ECO:0000256" key="2">
    <source>
        <dbReference type="ARBA" id="ARBA00029447"/>
    </source>
</evidence>
<dbReference type="InterPro" id="IPR004089">
    <property type="entry name" value="MCPsignal_dom"/>
</dbReference>
<evidence type="ECO:0000256" key="1">
    <source>
        <dbReference type="ARBA" id="ARBA00023224"/>
    </source>
</evidence>
<dbReference type="Pfam" id="PF00015">
    <property type="entry name" value="MCPsignal"/>
    <property type="match status" value="1"/>
</dbReference>
<evidence type="ECO:0000313" key="9">
    <source>
        <dbReference type="Proteomes" id="UP000663508"/>
    </source>
</evidence>
<evidence type="ECO:0000259" key="7">
    <source>
        <dbReference type="PROSITE" id="PS50885"/>
    </source>
</evidence>
<comment type="similarity">
    <text evidence="2">Belongs to the methyl-accepting chemotaxis (MCP) protein family.</text>
</comment>
<evidence type="ECO:0000256" key="4">
    <source>
        <dbReference type="SAM" id="Phobius"/>
    </source>
</evidence>
<feature type="transmembrane region" description="Helical" evidence="4">
    <location>
        <begin position="325"/>
        <end position="347"/>
    </location>
</feature>
<dbReference type="PANTHER" id="PTHR32089:SF112">
    <property type="entry name" value="LYSOZYME-LIKE PROTEIN-RELATED"/>
    <property type="match status" value="1"/>
</dbReference>
<name>A0A8H9C496_9HYPH</name>
<proteinExistence type="inferred from homology"/>
<organism evidence="8 9">
    <name type="scientific">Methylobacterium indicum</name>
    <dbReference type="NCBI Taxonomy" id="1775910"/>
    <lineage>
        <taxon>Bacteria</taxon>
        <taxon>Pseudomonadati</taxon>
        <taxon>Pseudomonadota</taxon>
        <taxon>Alphaproteobacteria</taxon>
        <taxon>Hyphomicrobiales</taxon>
        <taxon>Methylobacteriaceae</taxon>
        <taxon>Methylobacterium</taxon>
    </lineage>
</organism>
<keyword evidence="4" id="KW-0812">Transmembrane</keyword>
<sequence>MVLAMSIKRTLLSMMVLMAVTALALAGERLATNLGIQAVTNRVTQDSAINRNLFAGLVGMRVEWGYALNVLAMEPEASRWQREISVGARPGLDQGVTAATRTLVALPDPDLAAKGREIATLFGEWTTLRAALDQAFAQPRAGRDKDLAKRAADLAARVIAALEAASDAVSTRIQHDDPSMGVLLNAQSVAWQVRMTTSRFGSVFSLVTAANRAANAAEAGEMNRLAVQVETGWGIVGRMIASGAASQAVREARARADALYFGGPLAAMRKDVLAAASEGRKPAIDKAEWDSAILAGRNAITDLSMAIMDDMVLQTQAKASRADRLVLVNGAVAGLIALMLVVAIVTVQRRVVGGIAGLATAMRRLSDGDATVAVPGIARRDEIGAMAGAVQVFKDNILRTRALEQETALARASADEQRRAGMRQMAETFERAVGGIVGQVAASANELQATARTMTATATQTAAQSTAVAAAAEEASSNVGTVAVAAEELGASVQEIGRQVDGSARLAQAAVAEAGQTARQVRALTEATARIGDVVGLISSIAAQTNLLALNATIEAARAGAAGRGFAVVAAEVKELAGQTARATEEITSQITAIQSSTGQAASAIGGITARIEEISGVATSIAAAVEEQGAATQEIVRNVAQAATGTGEVTGTIAGVAGAAEETGAAASQVLAAASALSRQSEHLSAEVAGFLASVRAA</sequence>
<dbReference type="PROSITE" id="PS50111">
    <property type="entry name" value="CHEMOTAXIS_TRANSDUC_2"/>
    <property type="match status" value="1"/>
</dbReference>